<dbReference type="NCBIfam" id="NF010193">
    <property type="entry name" value="PRK13672.1"/>
    <property type="match status" value="1"/>
</dbReference>
<dbReference type="RefSeq" id="WP_379594376.1">
    <property type="nucleotide sequence ID" value="NZ_JBHTKK010000038.1"/>
</dbReference>
<evidence type="ECO:0000256" key="1">
    <source>
        <dbReference type="HAMAP-Rule" id="MF_01538"/>
    </source>
</evidence>
<dbReference type="InterPro" id="IPR010673">
    <property type="entry name" value="UPF0346"/>
</dbReference>
<evidence type="ECO:0000313" key="3">
    <source>
        <dbReference type="EMBL" id="MFD1068145.1"/>
    </source>
</evidence>
<gene>
    <name evidence="3" type="ORF">ACFQ19_19290</name>
</gene>
<organism evidence="3 4">
    <name type="scientific">Oceanobacillus locisalsi</name>
    <dbReference type="NCBI Taxonomy" id="546107"/>
    <lineage>
        <taxon>Bacteria</taxon>
        <taxon>Bacillati</taxon>
        <taxon>Bacillota</taxon>
        <taxon>Bacilli</taxon>
        <taxon>Bacillales</taxon>
        <taxon>Bacillaceae</taxon>
        <taxon>Oceanobacillus</taxon>
    </lineage>
</organism>
<protein>
    <recommendedName>
        <fullName evidence="1">UPF0346 protein ACFQ19_19290</fullName>
    </recommendedName>
</protein>
<dbReference type="Gene3D" id="1.10.150.260">
    <property type="entry name" value="YozE SAM-like"/>
    <property type="match status" value="1"/>
</dbReference>
<sequence length="74" mass="8881">MRLTFYQFLLTHRGKLDEDDYSALAGWAFHDHYFPKHATSYDEVSDYLEWNSPFPGALSAFDELWTDYEWKYSS</sequence>
<keyword evidence="4" id="KW-1185">Reference proteome</keyword>
<dbReference type="InterPro" id="IPR023089">
    <property type="entry name" value="YozE_SAM-like"/>
</dbReference>
<dbReference type="PIRSF" id="PIRSF037262">
    <property type="entry name" value="UCP037262"/>
    <property type="match status" value="1"/>
</dbReference>
<dbReference type="EMBL" id="JBHTKK010000038">
    <property type="protein sequence ID" value="MFD1068145.1"/>
    <property type="molecule type" value="Genomic_DNA"/>
</dbReference>
<proteinExistence type="inferred from homology"/>
<feature type="domain" description="YozE SAM-like" evidence="2">
    <location>
        <begin position="4"/>
        <end position="69"/>
    </location>
</feature>
<dbReference type="InterPro" id="IPR036806">
    <property type="entry name" value="YozE_SAM-like_sf"/>
</dbReference>
<comment type="similarity">
    <text evidence="1">Belongs to the UPF0346 family.</text>
</comment>
<dbReference type="Pfam" id="PF06855">
    <property type="entry name" value="YozE_SAM_like"/>
    <property type="match status" value="1"/>
</dbReference>
<evidence type="ECO:0000313" key="4">
    <source>
        <dbReference type="Proteomes" id="UP001597041"/>
    </source>
</evidence>
<dbReference type="SUPFAM" id="SSF140652">
    <property type="entry name" value="YozE-like"/>
    <property type="match status" value="1"/>
</dbReference>
<reference evidence="4" key="1">
    <citation type="journal article" date="2019" name="Int. J. Syst. Evol. Microbiol.">
        <title>The Global Catalogue of Microorganisms (GCM) 10K type strain sequencing project: providing services to taxonomists for standard genome sequencing and annotation.</title>
        <authorList>
            <consortium name="The Broad Institute Genomics Platform"/>
            <consortium name="The Broad Institute Genome Sequencing Center for Infectious Disease"/>
            <person name="Wu L."/>
            <person name="Ma J."/>
        </authorList>
    </citation>
    <scope>NUCLEOTIDE SEQUENCE [LARGE SCALE GENOMIC DNA]</scope>
    <source>
        <strain evidence="4">CCUG 56608</strain>
    </source>
</reference>
<accession>A0ABW3NNT6</accession>
<name>A0ABW3NNT6_9BACI</name>
<dbReference type="Proteomes" id="UP001597041">
    <property type="component" value="Unassembled WGS sequence"/>
</dbReference>
<evidence type="ECO:0000259" key="2">
    <source>
        <dbReference type="Pfam" id="PF06855"/>
    </source>
</evidence>
<comment type="caution">
    <text evidence="3">The sequence shown here is derived from an EMBL/GenBank/DDBJ whole genome shotgun (WGS) entry which is preliminary data.</text>
</comment>
<dbReference type="HAMAP" id="MF_01538">
    <property type="entry name" value="UPF0346"/>
    <property type="match status" value="1"/>
</dbReference>